<keyword evidence="3" id="KW-1185">Reference proteome</keyword>
<evidence type="ECO:0000313" key="3">
    <source>
        <dbReference type="Proteomes" id="UP000181899"/>
    </source>
</evidence>
<feature type="region of interest" description="Disordered" evidence="1">
    <location>
        <begin position="582"/>
        <end position="606"/>
    </location>
</feature>
<dbReference type="EMBL" id="FOVK01000004">
    <property type="protein sequence ID" value="SFN73643.1"/>
    <property type="molecule type" value="Genomic_DNA"/>
</dbReference>
<reference evidence="2 3" key="1">
    <citation type="submission" date="2016-10" db="EMBL/GenBank/DDBJ databases">
        <authorList>
            <person name="de Groot N.N."/>
        </authorList>
    </citation>
    <scope>NUCLEOTIDE SEQUENCE [LARGE SCALE GENOMIC DNA]</scope>
    <source>
        <strain evidence="2 3">ML2</strain>
    </source>
</reference>
<name>A0A1I5BFY7_9CLOT</name>
<gene>
    <name evidence="2" type="ORF">SAMN04488695_104196</name>
</gene>
<dbReference type="AlphaFoldDB" id="A0A1I5BFY7"/>
<feature type="compositionally biased region" description="Low complexity" evidence="1">
    <location>
        <begin position="597"/>
        <end position="606"/>
    </location>
</feature>
<proteinExistence type="predicted"/>
<feature type="compositionally biased region" description="Acidic residues" evidence="1">
    <location>
        <begin position="27"/>
        <end position="37"/>
    </location>
</feature>
<feature type="region of interest" description="Disordered" evidence="1">
    <location>
        <begin position="13"/>
        <end position="38"/>
    </location>
</feature>
<evidence type="ECO:0000256" key="1">
    <source>
        <dbReference type="SAM" id="MobiDB-lite"/>
    </source>
</evidence>
<feature type="compositionally biased region" description="Gly residues" evidence="1">
    <location>
        <begin position="583"/>
        <end position="596"/>
    </location>
</feature>
<evidence type="ECO:0000313" key="2">
    <source>
        <dbReference type="EMBL" id="SFN73643.1"/>
    </source>
</evidence>
<dbReference type="Pfam" id="PF14262">
    <property type="entry name" value="Cthe_2159"/>
    <property type="match status" value="1"/>
</dbReference>
<dbReference type="InterPro" id="IPR025584">
    <property type="entry name" value="Cthe_2159"/>
</dbReference>
<organism evidence="2 3">
    <name type="scientific">Proteiniclasticum ruminis</name>
    <dbReference type="NCBI Taxonomy" id="398199"/>
    <lineage>
        <taxon>Bacteria</taxon>
        <taxon>Bacillati</taxon>
        <taxon>Bacillota</taxon>
        <taxon>Clostridia</taxon>
        <taxon>Eubacteriales</taxon>
        <taxon>Clostridiaceae</taxon>
        <taxon>Proteiniclasticum</taxon>
    </lineage>
</organism>
<dbReference type="RefSeq" id="WP_177213490.1">
    <property type="nucleotide sequence ID" value="NZ_FOVK01000004.1"/>
</dbReference>
<evidence type="ECO:0008006" key="4">
    <source>
        <dbReference type="Google" id="ProtNLM"/>
    </source>
</evidence>
<sequence length="606" mass="62434">MMLLLFTGCSGKEPQEALESVQTPSVEEQEGLDEVDTSVDASENAGITVEYSKKDLETTYDETTATKIVFSGEALVTGEGAETDGKNVTITKGGTYLLSGTSEDGSLSVKVTEEEDVVLILNGLDLTSRSTSAIKIYEADKVVLTLSSGTKNILRDAEIYEEEELAPSGAVYSKGDLTINGEGELLVYGNYAHGIVSKDDFKMVSGEVTVYAKEDGIKGKDLVAVKDGSLYIEAGSDGIQSSNDEDPEKGIVLLEKGSVTISSGNDGIQAETVLEIREGTYVLTTGGGSSISSASENWGNFGLSSPLEEESSDSAKGLKAGTALRILGGTFDISSSDDAVHANGNILVQNGVLSISSGDDGIHADDTVEIAGGEIYIEMSYEGIEGAKVIIGDGKIHVGAKDDGINTAGGNDSSSLNGRPGQNMFSSDGSFLSITGGEIRIQAEGDGIDVNGDAEMTGGLVFIEGPVNDGNSALDYNGSFSITGGTLLALGSSGMAMNVSETSTQGAFLLNGEEVAAGETLVIKTSSGEELLSYTTEKNSASLLFSSEELKQGETYGVYSEGKELSQVSMISLVTTIGTSGMAPGGGKNPGGGMIPGGRKVPGGRP</sequence>
<dbReference type="STRING" id="398199.SAMN05421804_10713"/>
<accession>A0A1I5BFY7</accession>
<dbReference type="Proteomes" id="UP000181899">
    <property type="component" value="Unassembled WGS sequence"/>
</dbReference>
<protein>
    <recommendedName>
        <fullName evidence="4">Carbohydrate-binding domain-containing protein</fullName>
    </recommendedName>
</protein>